<dbReference type="EMBL" id="JBJQOH010000007">
    <property type="protein sequence ID" value="KAL3681978.1"/>
    <property type="molecule type" value="Genomic_DNA"/>
</dbReference>
<accession>A0ABD3GRY2</accession>
<evidence type="ECO:0000313" key="1">
    <source>
        <dbReference type="EMBL" id="KAL3681978.1"/>
    </source>
</evidence>
<dbReference type="Proteomes" id="UP001633002">
    <property type="component" value="Unassembled WGS sequence"/>
</dbReference>
<name>A0ABD3GRY2_9MARC</name>
<comment type="caution">
    <text evidence="1">The sequence shown here is derived from an EMBL/GenBank/DDBJ whole genome shotgun (WGS) entry which is preliminary data.</text>
</comment>
<reference evidence="1 2" key="1">
    <citation type="submission" date="2024-09" db="EMBL/GenBank/DDBJ databases">
        <title>Chromosome-scale assembly of Riccia sorocarpa.</title>
        <authorList>
            <person name="Paukszto L."/>
        </authorList>
    </citation>
    <scope>NUCLEOTIDE SEQUENCE [LARGE SCALE GENOMIC DNA]</scope>
    <source>
        <strain evidence="1">LP-2024</strain>
        <tissue evidence="1">Aerial parts of the thallus</tissue>
    </source>
</reference>
<dbReference type="AlphaFoldDB" id="A0ABD3GRY2"/>
<gene>
    <name evidence="1" type="ORF">R1sor_024934</name>
</gene>
<proteinExistence type="predicted"/>
<protein>
    <submittedName>
        <fullName evidence="1">Uncharacterized protein</fullName>
    </submittedName>
</protein>
<feature type="non-terminal residue" evidence="1">
    <location>
        <position position="71"/>
    </location>
</feature>
<evidence type="ECO:0000313" key="2">
    <source>
        <dbReference type="Proteomes" id="UP001633002"/>
    </source>
</evidence>
<keyword evidence="2" id="KW-1185">Reference proteome</keyword>
<sequence>MEIETYVHAVWECPQINERSKWISWMLVDTEKRTVSHHGSESLLTVVDVALDRSKDHQAAVILLLNTLRTN</sequence>
<organism evidence="1 2">
    <name type="scientific">Riccia sorocarpa</name>
    <dbReference type="NCBI Taxonomy" id="122646"/>
    <lineage>
        <taxon>Eukaryota</taxon>
        <taxon>Viridiplantae</taxon>
        <taxon>Streptophyta</taxon>
        <taxon>Embryophyta</taxon>
        <taxon>Marchantiophyta</taxon>
        <taxon>Marchantiopsida</taxon>
        <taxon>Marchantiidae</taxon>
        <taxon>Marchantiales</taxon>
        <taxon>Ricciaceae</taxon>
        <taxon>Riccia</taxon>
    </lineage>
</organism>